<dbReference type="GO" id="GO:0044205">
    <property type="term" value="P:'de novo' UMP biosynthetic process"/>
    <property type="evidence" value="ECO:0007669"/>
    <property type="project" value="InterPro"/>
</dbReference>
<protein>
    <recommendedName>
        <fullName evidence="3">Orotidine 5'-phosphate decarboxylase</fullName>
        <ecNumber evidence="2">4.1.1.23</ecNumber>
    </recommendedName>
    <alternativeName>
        <fullName evidence="7">OMP decarboxylase</fullName>
    </alternativeName>
</protein>
<evidence type="ECO:0000259" key="8">
    <source>
        <dbReference type="Pfam" id="PF00215"/>
    </source>
</evidence>
<comment type="pathway">
    <text evidence="1">Pyrimidine metabolism; UMP biosynthesis via de novo pathway; UMP from orotate: step 2/2.</text>
</comment>
<feature type="domain" description="Orotidine 5'-phosphate decarboxylase" evidence="8">
    <location>
        <begin position="1"/>
        <end position="48"/>
    </location>
</feature>
<evidence type="ECO:0000256" key="1">
    <source>
        <dbReference type="ARBA" id="ARBA00004861"/>
    </source>
</evidence>
<dbReference type="Pfam" id="PF00215">
    <property type="entry name" value="OMPdecase"/>
    <property type="match status" value="1"/>
</dbReference>
<accession>X1EMJ9</accession>
<evidence type="ECO:0000256" key="6">
    <source>
        <dbReference type="ARBA" id="ARBA00023239"/>
    </source>
</evidence>
<keyword evidence="5" id="KW-0665">Pyrimidine biosynthesis</keyword>
<evidence type="ECO:0000256" key="2">
    <source>
        <dbReference type="ARBA" id="ARBA00012321"/>
    </source>
</evidence>
<dbReference type="GO" id="GO:0006207">
    <property type="term" value="P:'de novo' pyrimidine nucleobase biosynthetic process"/>
    <property type="evidence" value="ECO:0007669"/>
    <property type="project" value="InterPro"/>
</dbReference>
<evidence type="ECO:0000256" key="7">
    <source>
        <dbReference type="ARBA" id="ARBA00033428"/>
    </source>
</evidence>
<dbReference type="SUPFAM" id="SSF51366">
    <property type="entry name" value="Ribulose-phoshate binding barrel"/>
    <property type="match status" value="1"/>
</dbReference>
<proteinExistence type="predicted"/>
<gene>
    <name evidence="9" type="ORF">S01H4_55463</name>
</gene>
<evidence type="ECO:0000256" key="4">
    <source>
        <dbReference type="ARBA" id="ARBA00022793"/>
    </source>
</evidence>
<organism evidence="9">
    <name type="scientific">marine sediment metagenome</name>
    <dbReference type="NCBI Taxonomy" id="412755"/>
    <lineage>
        <taxon>unclassified sequences</taxon>
        <taxon>metagenomes</taxon>
        <taxon>ecological metagenomes</taxon>
    </lineage>
</organism>
<dbReference type="EMBL" id="BART01032014">
    <property type="protein sequence ID" value="GAH18349.1"/>
    <property type="molecule type" value="Genomic_DNA"/>
</dbReference>
<dbReference type="AlphaFoldDB" id="X1EMJ9"/>
<dbReference type="EC" id="4.1.1.23" evidence="2"/>
<evidence type="ECO:0000256" key="5">
    <source>
        <dbReference type="ARBA" id="ARBA00022975"/>
    </source>
</evidence>
<dbReference type="PANTHER" id="PTHR32119:SF2">
    <property type="entry name" value="OROTIDINE 5'-PHOSPHATE DECARBOXYLASE"/>
    <property type="match status" value="1"/>
</dbReference>
<sequence>PGIRPSWAVAHDQKRIMTPSLAIQKGVDYLVIGRPIIAAPSPQEAFLKILNELRNS</sequence>
<dbReference type="InterPro" id="IPR001754">
    <property type="entry name" value="OMPdeCOase_dom"/>
</dbReference>
<feature type="non-terminal residue" evidence="9">
    <location>
        <position position="1"/>
    </location>
</feature>
<evidence type="ECO:0000313" key="9">
    <source>
        <dbReference type="EMBL" id="GAH18349.1"/>
    </source>
</evidence>
<dbReference type="InterPro" id="IPR013785">
    <property type="entry name" value="Aldolase_TIM"/>
</dbReference>
<keyword evidence="6" id="KW-0456">Lyase</keyword>
<comment type="caution">
    <text evidence="9">The sequence shown here is derived from an EMBL/GenBank/DDBJ whole genome shotgun (WGS) entry which is preliminary data.</text>
</comment>
<dbReference type="GO" id="GO:0004590">
    <property type="term" value="F:orotidine-5'-phosphate decarboxylase activity"/>
    <property type="evidence" value="ECO:0007669"/>
    <property type="project" value="UniProtKB-EC"/>
</dbReference>
<keyword evidence="4" id="KW-0210">Decarboxylase</keyword>
<dbReference type="Gene3D" id="3.20.20.70">
    <property type="entry name" value="Aldolase class I"/>
    <property type="match status" value="1"/>
</dbReference>
<evidence type="ECO:0000256" key="3">
    <source>
        <dbReference type="ARBA" id="ARBA00021923"/>
    </source>
</evidence>
<dbReference type="InterPro" id="IPR014732">
    <property type="entry name" value="OMPdecase"/>
</dbReference>
<dbReference type="InterPro" id="IPR011060">
    <property type="entry name" value="RibuloseP-bd_barrel"/>
</dbReference>
<dbReference type="PANTHER" id="PTHR32119">
    <property type="entry name" value="OROTIDINE 5'-PHOSPHATE DECARBOXYLASE"/>
    <property type="match status" value="1"/>
</dbReference>
<name>X1EMJ9_9ZZZZ</name>
<reference evidence="9" key="1">
    <citation type="journal article" date="2014" name="Front. Microbiol.">
        <title>High frequency of phylogenetically diverse reductive dehalogenase-homologous genes in deep subseafloor sedimentary metagenomes.</title>
        <authorList>
            <person name="Kawai M."/>
            <person name="Futagami T."/>
            <person name="Toyoda A."/>
            <person name="Takaki Y."/>
            <person name="Nishi S."/>
            <person name="Hori S."/>
            <person name="Arai W."/>
            <person name="Tsubouchi T."/>
            <person name="Morono Y."/>
            <person name="Uchiyama I."/>
            <person name="Ito T."/>
            <person name="Fujiyama A."/>
            <person name="Inagaki F."/>
            <person name="Takami H."/>
        </authorList>
    </citation>
    <scope>NUCLEOTIDE SEQUENCE</scope>
    <source>
        <strain evidence="9">Expedition CK06-06</strain>
    </source>
</reference>
<dbReference type="GO" id="GO:0005829">
    <property type="term" value="C:cytosol"/>
    <property type="evidence" value="ECO:0007669"/>
    <property type="project" value="TreeGrafter"/>
</dbReference>